<dbReference type="PRINTS" id="PR00455">
    <property type="entry name" value="HTHTETR"/>
</dbReference>
<evidence type="ECO:0000313" key="4">
    <source>
        <dbReference type="EMBL" id="MFD1398180.1"/>
    </source>
</evidence>
<name>A0ABW4BCF5_9LACO</name>
<protein>
    <submittedName>
        <fullName evidence="4">TetR/AcrR family transcriptional regulator</fullName>
    </submittedName>
</protein>
<comment type="caution">
    <text evidence="4">The sequence shown here is derived from an EMBL/GenBank/DDBJ whole genome shotgun (WGS) entry which is preliminary data.</text>
</comment>
<keyword evidence="1 2" id="KW-0238">DNA-binding</keyword>
<dbReference type="InterPro" id="IPR009057">
    <property type="entry name" value="Homeodomain-like_sf"/>
</dbReference>
<feature type="DNA-binding region" description="H-T-H motif" evidence="2">
    <location>
        <begin position="43"/>
        <end position="62"/>
    </location>
</feature>
<evidence type="ECO:0000256" key="1">
    <source>
        <dbReference type="ARBA" id="ARBA00023125"/>
    </source>
</evidence>
<dbReference type="SUPFAM" id="SSF48498">
    <property type="entry name" value="Tetracyclin repressor-like, C-terminal domain"/>
    <property type="match status" value="1"/>
</dbReference>
<sequence>MVVHNVDKLFEESLAKSELSAKQKAVLRASLDLFATQGFDRTSTRDIAQAAGVSEGTVYKRFKTKDAILQALLAPFVDEIIPQIAGEFVDNTMTKVPAEFETLLHTILLDRFHYVMDNYRVVKIIASEVLQRPDLARQVTDRVRQLFVERFFPVIEHYQRAGQLVTWPPLQVISMIAGTMLSQGVMIFITNQPHPDVATMVDQCVQFLMKGLSPQPLEK</sequence>
<dbReference type="InterPro" id="IPR036271">
    <property type="entry name" value="Tet_transcr_reg_TetR-rel_C_sf"/>
</dbReference>
<evidence type="ECO:0000259" key="3">
    <source>
        <dbReference type="PROSITE" id="PS50977"/>
    </source>
</evidence>
<dbReference type="InterPro" id="IPR001647">
    <property type="entry name" value="HTH_TetR"/>
</dbReference>
<dbReference type="RefSeq" id="WP_204117945.1">
    <property type="nucleotide sequence ID" value="NZ_BOLV01000001.1"/>
</dbReference>
<organism evidence="4 5">
    <name type="scientific">Lacticaseibacillus suilingensis</name>
    <dbReference type="NCBI Taxonomy" id="2799577"/>
    <lineage>
        <taxon>Bacteria</taxon>
        <taxon>Bacillati</taxon>
        <taxon>Bacillota</taxon>
        <taxon>Bacilli</taxon>
        <taxon>Lactobacillales</taxon>
        <taxon>Lactobacillaceae</taxon>
        <taxon>Lacticaseibacillus</taxon>
    </lineage>
</organism>
<evidence type="ECO:0000313" key="5">
    <source>
        <dbReference type="Proteomes" id="UP001597199"/>
    </source>
</evidence>
<dbReference type="EMBL" id="JBHTOA010000016">
    <property type="protein sequence ID" value="MFD1398180.1"/>
    <property type="molecule type" value="Genomic_DNA"/>
</dbReference>
<dbReference type="PANTHER" id="PTHR30055">
    <property type="entry name" value="HTH-TYPE TRANSCRIPTIONAL REGULATOR RUTR"/>
    <property type="match status" value="1"/>
</dbReference>
<proteinExistence type="predicted"/>
<dbReference type="PROSITE" id="PS01081">
    <property type="entry name" value="HTH_TETR_1"/>
    <property type="match status" value="1"/>
</dbReference>
<reference evidence="5" key="1">
    <citation type="journal article" date="2019" name="Int. J. Syst. Evol. Microbiol.">
        <title>The Global Catalogue of Microorganisms (GCM) 10K type strain sequencing project: providing services to taxonomists for standard genome sequencing and annotation.</title>
        <authorList>
            <consortium name="The Broad Institute Genomics Platform"/>
            <consortium name="The Broad Institute Genome Sequencing Center for Infectious Disease"/>
            <person name="Wu L."/>
            <person name="Ma J."/>
        </authorList>
    </citation>
    <scope>NUCLEOTIDE SEQUENCE [LARGE SCALE GENOMIC DNA]</scope>
    <source>
        <strain evidence="5">CCM 9110</strain>
    </source>
</reference>
<gene>
    <name evidence="4" type="ORF">ACFQ41_02530</name>
</gene>
<evidence type="ECO:0000256" key="2">
    <source>
        <dbReference type="PROSITE-ProRule" id="PRU00335"/>
    </source>
</evidence>
<dbReference type="SUPFAM" id="SSF46689">
    <property type="entry name" value="Homeodomain-like"/>
    <property type="match status" value="1"/>
</dbReference>
<dbReference type="InterPro" id="IPR023772">
    <property type="entry name" value="DNA-bd_HTH_TetR-type_CS"/>
</dbReference>
<dbReference type="PROSITE" id="PS50977">
    <property type="entry name" value="HTH_TETR_2"/>
    <property type="match status" value="1"/>
</dbReference>
<accession>A0ABW4BCF5</accession>
<dbReference type="InterPro" id="IPR050109">
    <property type="entry name" value="HTH-type_TetR-like_transc_reg"/>
</dbReference>
<dbReference type="Proteomes" id="UP001597199">
    <property type="component" value="Unassembled WGS sequence"/>
</dbReference>
<feature type="domain" description="HTH tetR-type" evidence="3">
    <location>
        <begin position="20"/>
        <end position="80"/>
    </location>
</feature>
<dbReference type="Gene3D" id="1.10.357.10">
    <property type="entry name" value="Tetracycline Repressor, domain 2"/>
    <property type="match status" value="1"/>
</dbReference>
<keyword evidence="5" id="KW-1185">Reference proteome</keyword>
<dbReference type="PANTHER" id="PTHR30055:SF222">
    <property type="entry name" value="REGULATORY PROTEIN"/>
    <property type="match status" value="1"/>
</dbReference>
<dbReference type="Pfam" id="PF00440">
    <property type="entry name" value="TetR_N"/>
    <property type="match status" value="1"/>
</dbReference>